<proteinExistence type="predicted"/>
<dbReference type="Proteomes" id="UP000805193">
    <property type="component" value="Unassembled WGS sequence"/>
</dbReference>
<sequence length="201" mass="22014">MAPPAVGSPRNAHRHLSWERSRELWGLPNRPRVPPAKTNAQTCGHRVRLARPREAQAQLEEPASERLPLNGRAARNSFTLTSPVKMRTLERNHRPEVDIASRAEATPTPAAATLARADRLHLLPAATTNWQGSTFRAAAHAATPPALSCYGVVSPPPAAPALNRQPAKPPSDQRASRRRQTNKPAFSRQQQRDGEARDALT</sequence>
<evidence type="ECO:0000313" key="1">
    <source>
        <dbReference type="EMBL" id="KAG0415766.1"/>
    </source>
</evidence>
<protein>
    <submittedName>
        <fullName evidence="1">Uncharacterized protein</fullName>
    </submittedName>
</protein>
<name>A0AC60P8P6_IXOPE</name>
<keyword evidence="2" id="KW-1185">Reference proteome</keyword>
<accession>A0AC60P8P6</accession>
<dbReference type="EMBL" id="JABSTQ010011034">
    <property type="protein sequence ID" value="KAG0415766.1"/>
    <property type="molecule type" value="Genomic_DNA"/>
</dbReference>
<comment type="caution">
    <text evidence="1">The sequence shown here is derived from an EMBL/GenBank/DDBJ whole genome shotgun (WGS) entry which is preliminary data.</text>
</comment>
<gene>
    <name evidence="1" type="ORF">HPB47_007067</name>
</gene>
<reference evidence="1 2" key="1">
    <citation type="journal article" date="2020" name="Cell">
        <title>Large-Scale Comparative Analyses of Tick Genomes Elucidate Their Genetic Diversity and Vector Capacities.</title>
        <authorList>
            <consortium name="Tick Genome and Microbiome Consortium (TIGMIC)"/>
            <person name="Jia N."/>
            <person name="Wang J."/>
            <person name="Shi W."/>
            <person name="Du L."/>
            <person name="Sun Y."/>
            <person name="Zhan W."/>
            <person name="Jiang J.F."/>
            <person name="Wang Q."/>
            <person name="Zhang B."/>
            <person name="Ji P."/>
            <person name="Bell-Sakyi L."/>
            <person name="Cui X.M."/>
            <person name="Yuan T.T."/>
            <person name="Jiang B.G."/>
            <person name="Yang W.F."/>
            <person name="Lam T.T."/>
            <person name="Chang Q.C."/>
            <person name="Ding S.J."/>
            <person name="Wang X.J."/>
            <person name="Zhu J.G."/>
            <person name="Ruan X.D."/>
            <person name="Zhao L."/>
            <person name="Wei J.T."/>
            <person name="Ye R.Z."/>
            <person name="Que T.C."/>
            <person name="Du C.H."/>
            <person name="Zhou Y.H."/>
            <person name="Cheng J.X."/>
            <person name="Dai P.F."/>
            <person name="Guo W.B."/>
            <person name="Han X.H."/>
            <person name="Huang E.J."/>
            <person name="Li L.F."/>
            <person name="Wei W."/>
            <person name="Gao Y.C."/>
            <person name="Liu J.Z."/>
            <person name="Shao H.Z."/>
            <person name="Wang X."/>
            <person name="Wang C.C."/>
            <person name="Yang T.C."/>
            <person name="Huo Q.B."/>
            <person name="Li W."/>
            <person name="Chen H.Y."/>
            <person name="Chen S.E."/>
            <person name="Zhou L.G."/>
            <person name="Ni X.B."/>
            <person name="Tian J.H."/>
            <person name="Sheng Y."/>
            <person name="Liu T."/>
            <person name="Pan Y.S."/>
            <person name="Xia L.Y."/>
            <person name="Li J."/>
            <person name="Zhao F."/>
            <person name="Cao W.C."/>
        </authorList>
    </citation>
    <scope>NUCLEOTIDE SEQUENCE [LARGE SCALE GENOMIC DNA]</scope>
    <source>
        <strain evidence="1">Iper-2018</strain>
    </source>
</reference>
<organism evidence="1 2">
    <name type="scientific">Ixodes persulcatus</name>
    <name type="common">Taiga tick</name>
    <dbReference type="NCBI Taxonomy" id="34615"/>
    <lineage>
        <taxon>Eukaryota</taxon>
        <taxon>Metazoa</taxon>
        <taxon>Ecdysozoa</taxon>
        <taxon>Arthropoda</taxon>
        <taxon>Chelicerata</taxon>
        <taxon>Arachnida</taxon>
        <taxon>Acari</taxon>
        <taxon>Parasitiformes</taxon>
        <taxon>Ixodida</taxon>
        <taxon>Ixodoidea</taxon>
        <taxon>Ixodidae</taxon>
        <taxon>Ixodinae</taxon>
        <taxon>Ixodes</taxon>
    </lineage>
</organism>
<evidence type="ECO:0000313" key="2">
    <source>
        <dbReference type="Proteomes" id="UP000805193"/>
    </source>
</evidence>